<evidence type="ECO:0000313" key="2">
    <source>
        <dbReference type="Proteomes" id="UP001283361"/>
    </source>
</evidence>
<sequence length="247" mass="27941">MIDWRYVLLEQDTSSSCTVSWCSSLLFRTGGTEWRVEIAIALTRYLNSRCSSLLFRTGGTEWRVEIAIALTRYLNSRCSSLLYRTDQAKLSRLNDYQTSSSPVMSPWSSHPVRQVTRDLGPVCHSTCHLACLETVIAAFKTPATKPEGVGREEAGRNYLSSSASQGRFEESSAGSSKVKQFLMVNMVSEQFLMVNMVSEQFLMVNMVSEQFLMVSMVSEQFLMVREKDCMHATELRSPNSPREDDHL</sequence>
<evidence type="ECO:0000313" key="1">
    <source>
        <dbReference type="EMBL" id="KAK3737172.1"/>
    </source>
</evidence>
<proteinExistence type="predicted"/>
<name>A0AAE0Y9P6_9GAST</name>
<organism evidence="1 2">
    <name type="scientific">Elysia crispata</name>
    <name type="common">lettuce slug</name>
    <dbReference type="NCBI Taxonomy" id="231223"/>
    <lineage>
        <taxon>Eukaryota</taxon>
        <taxon>Metazoa</taxon>
        <taxon>Spiralia</taxon>
        <taxon>Lophotrochozoa</taxon>
        <taxon>Mollusca</taxon>
        <taxon>Gastropoda</taxon>
        <taxon>Heterobranchia</taxon>
        <taxon>Euthyneura</taxon>
        <taxon>Panpulmonata</taxon>
        <taxon>Sacoglossa</taxon>
        <taxon>Placobranchoidea</taxon>
        <taxon>Plakobranchidae</taxon>
        <taxon>Elysia</taxon>
    </lineage>
</organism>
<dbReference type="Proteomes" id="UP001283361">
    <property type="component" value="Unassembled WGS sequence"/>
</dbReference>
<dbReference type="AlphaFoldDB" id="A0AAE0Y9P6"/>
<accession>A0AAE0Y9P6</accession>
<dbReference type="EMBL" id="JAWDGP010006665">
    <property type="protein sequence ID" value="KAK3737172.1"/>
    <property type="molecule type" value="Genomic_DNA"/>
</dbReference>
<gene>
    <name evidence="1" type="ORF">RRG08_016476</name>
</gene>
<reference evidence="1" key="1">
    <citation type="journal article" date="2023" name="G3 (Bethesda)">
        <title>A reference genome for the long-term kleptoplast-retaining sea slug Elysia crispata morphotype clarki.</title>
        <authorList>
            <person name="Eastman K.E."/>
            <person name="Pendleton A.L."/>
            <person name="Shaikh M.A."/>
            <person name="Suttiyut T."/>
            <person name="Ogas R."/>
            <person name="Tomko P."/>
            <person name="Gavelis G."/>
            <person name="Widhalm J.R."/>
            <person name="Wisecaver J.H."/>
        </authorList>
    </citation>
    <scope>NUCLEOTIDE SEQUENCE</scope>
    <source>
        <strain evidence="1">ECLA1</strain>
    </source>
</reference>
<keyword evidence="2" id="KW-1185">Reference proteome</keyword>
<protein>
    <submittedName>
        <fullName evidence="1">Uncharacterized protein</fullName>
    </submittedName>
</protein>
<comment type="caution">
    <text evidence="1">The sequence shown here is derived from an EMBL/GenBank/DDBJ whole genome shotgun (WGS) entry which is preliminary data.</text>
</comment>